<reference evidence="5 7" key="1">
    <citation type="submission" date="2016-11" db="EMBL/GenBank/DDBJ databases">
        <authorList>
            <person name="Varghese N."/>
            <person name="Submissions S."/>
        </authorList>
    </citation>
    <scope>NUCLEOTIDE SEQUENCE [LARGE SCALE GENOMIC DNA]</scope>
    <source>
        <strain evidence="5 7">NFR18</strain>
    </source>
</reference>
<gene>
    <name evidence="6" type="ORF">FHI69_26685</name>
    <name evidence="5" type="ORF">SAMN03097694_5599</name>
</gene>
<evidence type="ECO:0000256" key="3">
    <source>
        <dbReference type="ARBA" id="ARBA00038054"/>
    </source>
</evidence>
<dbReference type="EMBL" id="FPKH01000009">
    <property type="protein sequence ID" value="SFY28973.1"/>
    <property type="molecule type" value="Genomic_DNA"/>
</dbReference>
<dbReference type="eggNOG" id="COG1853">
    <property type="taxonomic scope" value="Bacteria"/>
</dbReference>
<dbReference type="SUPFAM" id="SSF50475">
    <property type="entry name" value="FMN-binding split barrel"/>
    <property type="match status" value="1"/>
</dbReference>
<evidence type="ECO:0000313" key="7">
    <source>
        <dbReference type="Proteomes" id="UP000182489"/>
    </source>
</evidence>
<dbReference type="Proteomes" id="UP000305681">
    <property type="component" value="Unassembled WGS sequence"/>
</dbReference>
<dbReference type="GO" id="GO:0016646">
    <property type="term" value="F:oxidoreductase activity, acting on the CH-NH group of donors, NAD or NADP as acceptor"/>
    <property type="evidence" value="ECO:0007669"/>
    <property type="project" value="UniProtKB-ARBA"/>
</dbReference>
<sequence>MKNYHKEDYPVADIRRFLEPGPVVLVSSTWQGESDVMTMAWHMLMEFTPSLLGCFISDANHSYEMIKRSMECVINLPTADMVDQVVAIGNCSGEDTDKFTAFGLTPQPAELVGAPLIAECYANFECKLAQVAGNPKGGFFIFECVKAHVATSPKLPETLHYRGNGEFMVSGRTISRKSLMKPEMS</sequence>
<dbReference type="PANTHER" id="PTHR43567:SF1">
    <property type="entry name" value="FLAVOREDOXIN"/>
    <property type="match status" value="1"/>
</dbReference>
<dbReference type="RefSeq" id="WP_034753508.1">
    <property type="nucleotide sequence ID" value="NZ_FPKH01000009.1"/>
</dbReference>
<dbReference type="InterPro" id="IPR012349">
    <property type="entry name" value="Split_barrel_FMN-bd"/>
</dbReference>
<dbReference type="Proteomes" id="UP000182489">
    <property type="component" value="Unassembled WGS sequence"/>
</dbReference>
<dbReference type="OrthoDB" id="9792436at2"/>
<dbReference type="Pfam" id="PF01613">
    <property type="entry name" value="Flavin_Reduct"/>
    <property type="match status" value="1"/>
</dbReference>
<evidence type="ECO:0000313" key="6">
    <source>
        <dbReference type="EMBL" id="TNC72309.1"/>
    </source>
</evidence>
<accession>A0A031GSL3</accession>
<comment type="cofactor">
    <cofactor evidence="1">
        <name>FMN</name>
        <dbReference type="ChEBI" id="CHEBI:58210"/>
    </cofactor>
</comment>
<keyword evidence="2" id="KW-0285">Flavoprotein</keyword>
<proteinExistence type="inferred from homology"/>
<dbReference type="InterPro" id="IPR052174">
    <property type="entry name" value="Flavoredoxin"/>
</dbReference>
<name>A0A031GSL3_9BURK</name>
<dbReference type="InterPro" id="IPR002563">
    <property type="entry name" value="Flavin_Rdtase-like_dom"/>
</dbReference>
<dbReference type="Gene3D" id="2.30.110.10">
    <property type="entry name" value="Electron Transport, Fmn-binding Protein, Chain A"/>
    <property type="match status" value="1"/>
</dbReference>
<dbReference type="PANTHER" id="PTHR43567">
    <property type="entry name" value="FLAVOREDOXIN-RELATED-RELATED"/>
    <property type="match status" value="1"/>
</dbReference>
<dbReference type="GO" id="GO:0010181">
    <property type="term" value="F:FMN binding"/>
    <property type="evidence" value="ECO:0007669"/>
    <property type="project" value="InterPro"/>
</dbReference>
<comment type="caution">
    <text evidence="6">The sequence shown here is derived from an EMBL/GenBank/DDBJ whole genome shotgun (WGS) entry which is preliminary data.</text>
</comment>
<evidence type="ECO:0000256" key="2">
    <source>
        <dbReference type="ARBA" id="ARBA00022630"/>
    </source>
</evidence>
<evidence type="ECO:0000259" key="4">
    <source>
        <dbReference type="SMART" id="SM00903"/>
    </source>
</evidence>
<dbReference type="EMBL" id="VDGE01000017">
    <property type="protein sequence ID" value="TNC72309.1"/>
    <property type="molecule type" value="Genomic_DNA"/>
</dbReference>
<dbReference type="AlphaFoldDB" id="A0A031GSL3"/>
<evidence type="ECO:0000256" key="1">
    <source>
        <dbReference type="ARBA" id="ARBA00001917"/>
    </source>
</evidence>
<dbReference type="SMART" id="SM00903">
    <property type="entry name" value="Flavin_Reduct"/>
    <property type="match status" value="1"/>
</dbReference>
<reference evidence="6 8" key="2">
    <citation type="submission" date="2019-06" db="EMBL/GenBank/DDBJ databases">
        <title>Genome sequence of Janthinobacterium lividum UCD_MED1.</title>
        <authorList>
            <person name="De Leon M.E."/>
            <person name="Jospin G."/>
        </authorList>
    </citation>
    <scope>NUCLEOTIDE SEQUENCE [LARGE SCALE GENOMIC DNA]</scope>
    <source>
        <strain evidence="6 8">UCD_MED1</strain>
    </source>
</reference>
<organism evidence="6 8">
    <name type="scientific">Janthinobacterium lividum</name>
    <dbReference type="NCBI Taxonomy" id="29581"/>
    <lineage>
        <taxon>Bacteria</taxon>
        <taxon>Pseudomonadati</taxon>
        <taxon>Pseudomonadota</taxon>
        <taxon>Betaproteobacteria</taxon>
        <taxon>Burkholderiales</taxon>
        <taxon>Oxalobacteraceae</taxon>
        <taxon>Janthinobacterium</taxon>
    </lineage>
</organism>
<evidence type="ECO:0000313" key="8">
    <source>
        <dbReference type="Proteomes" id="UP000305681"/>
    </source>
</evidence>
<feature type="domain" description="Flavin reductase like" evidence="4">
    <location>
        <begin position="16"/>
        <end position="168"/>
    </location>
</feature>
<evidence type="ECO:0000313" key="5">
    <source>
        <dbReference type="EMBL" id="SFY28973.1"/>
    </source>
</evidence>
<protein>
    <submittedName>
        <fullName evidence="6">Flavin reductase family protein</fullName>
    </submittedName>
    <submittedName>
        <fullName evidence="5">NADH-FMN oxidoreductase RutF, flavin reductase (DIM6/NTAB) family</fullName>
    </submittedName>
</protein>
<comment type="similarity">
    <text evidence="3">Belongs to the flavoredoxin family.</text>
</comment>